<dbReference type="PANTHER" id="PTHR43861">
    <property type="entry name" value="TRANS-ACONITATE 2-METHYLTRANSFERASE-RELATED"/>
    <property type="match status" value="1"/>
</dbReference>
<dbReference type="Proteomes" id="UP001606134">
    <property type="component" value="Unassembled WGS sequence"/>
</dbReference>
<reference evidence="3 4" key="1">
    <citation type="submission" date="2024-08" db="EMBL/GenBank/DDBJ databases">
        <authorList>
            <person name="Lu H."/>
        </authorList>
    </citation>
    <scope>NUCLEOTIDE SEQUENCE [LARGE SCALE GENOMIC DNA]</scope>
    <source>
        <strain evidence="3 4">BYS78W</strain>
    </source>
</reference>
<gene>
    <name evidence="3" type="ORF">ACG04R_13840</name>
</gene>
<keyword evidence="1" id="KW-0808">Transferase</keyword>
<dbReference type="CDD" id="cd02440">
    <property type="entry name" value="AdoMet_MTases"/>
    <property type="match status" value="1"/>
</dbReference>
<dbReference type="InterPro" id="IPR041698">
    <property type="entry name" value="Methyltransf_25"/>
</dbReference>
<dbReference type="SUPFAM" id="SSF53335">
    <property type="entry name" value="S-adenosyl-L-methionine-dependent methyltransferases"/>
    <property type="match status" value="1"/>
</dbReference>
<dbReference type="Pfam" id="PF13649">
    <property type="entry name" value="Methyltransf_25"/>
    <property type="match status" value="1"/>
</dbReference>
<dbReference type="GO" id="GO:0032259">
    <property type="term" value="P:methylation"/>
    <property type="evidence" value="ECO:0007669"/>
    <property type="project" value="UniProtKB-KW"/>
</dbReference>
<evidence type="ECO:0000259" key="2">
    <source>
        <dbReference type="Pfam" id="PF13649"/>
    </source>
</evidence>
<dbReference type="InterPro" id="IPR029063">
    <property type="entry name" value="SAM-dependent_MTases_sf"/>
</dbReference>
<keyword evidence="4" id="KW-1185">Reference proteome</keyword>
<accession>A0ABW7HCW5</accession>
<evidence type="ECO:0000313" key="4">
    <source>
        <dbReference type="Proteomes" id="UP001606134"/>
    </source>
</evidence>
<protein>
    <submittedName>
        <fullName evidence="3">Class I SAM-dependent methyltransferase</fullName>
    </submittedName>
</protein>
<dbReference type="EMBL" id="JBIGIC010000006">
    <property type="protein sequence ID" value="MFG6487760.1"/>
    <property type="molecule type" value="Genomic_DNA"/>
</dbReference>
<sequence>MTHPAATPWDARFATPDYIFGTEPNHWLAAHANHWQAGDHVLCVADGEGRNSVWLAQRGVRVDAFDVSLVGLDKARKLAAQAQVNVQYVQASTDDYDWPVAQLDGVAAIFIQFADPDMRQRLFEHMKRALKPGGVLVLQGYTPEQLAFGTGGPREVSNLYTRDLLKASFGDMDILTLQTYERELDEGPGHRGPSALIGLVARRR</sequence>
<organism evidence="3 4">
    <name type="scientific">Pelomonas candidula</name>
    <dbReference type="NCBI Taxonomy" id="3299025"/>
    <lineage>
        <taxon>Bacteria</taxon>
        <taxon>Pseudomonadati</taxon>
        <taxon>Pseudomonadota</taxon>
        <taxon>Betaproteobacteria</taxon>
        <taxon>Burkholderiales</taxon>
        <taxon>Sphaerotilaceae</taxon>
        <taxon>Roseateles</taxon>
    </lineage>
</organism>
<keyword evidence="3" id="KW-0489">Methyltransferase</keyword>
<proteinExistence type="predicted"/>
<evidence type="ECO:0000256" key="1">
    <source>
        <dbReference type="ARBA" id="ARBA00022679"/>
    </source>
</evidence>
<evidence type="ECO:0000313" key="3">
    <source>
        <dbReference type="EMBL" id="MFG6487760.1"/>
    </source>
</evidence>
<name>A0ABW7HCW5_9BURK</name>
<comment type="caution">
    <text evidence="3">The sequence shown here is derived from an EMBL/GenBank/DDBJ whole genome shotgun (WGS) entry which is preliminary data.</text>
</comment>
<dbReference type="Gene3D" id="3.40.50.150">
    <property type="entry name" value="Vaccinia Virus protein VP39"/>
    <property type="match status" value="1"/>
</dbReference>
<dbReference type="GO" id="GO:0008168">
    <property type="term" value="F:methyltransferase activity"/>
    <property type="evidence" value="ECO:0007669"/>
    <property type="project" value="UniProtKB-KW"/>
</dbReference>
<dbReference type="RefSeq" id="WP_394411284.1">
    <property type="nucleotide sequence ID" value="NZ_JBIGIC010000006.1"/>
</dbReference>
<feature type="domain" description="Methyltransferase" evidence="2">
    <location>
        <begin position="41"/>
        <end position="134"/>
    </location>
</feature>
<dbReference type="PANTHER" id="PTHR43861:SF3">
    <property type="entry name" value="PUTATIVE (AFU_ORTHOLOGUE AFUA_2G14390)-RELATED"/>
    <property type="match status" value="1"/>
</dbReference>